<feature type="transmembrane region" description="Helical" evidence="1">
    <location>
        <begin position="49"/>
        <end position="70"/>
    </location>
</feature>
<gene>
    <name evidence="2" type="ORF">EHS24_008055</name>
</gene>
<organism evidence="2 3">
    <name type="scientific">Apiotrichum porosum</name>
    <dbReference type="NCBI Taxonomy" id="105984"/>
    <lineage>
        <taxon>Eukaryota</taxon>
        <taxon>Fungi</taxon>
        <taxon>Dikarya</taxon>
        <taxon>Basidiomycota</taxon>
        <taxon>Agaricomycotina</taxon>
        <taxon>Tremellomycetes</taxon>
        <taxon>Trichosporonales</taxon>
        <taxon>Trichosporonaceae</taxon>
        <taxon>Apiotrichum</taxon>
    </lineage>
</organism>
<protein>
    <recommendedName>
        <fullName evidence="4">TLC domain-containing protein</fullName>
    </recommendedName>
</protein>
<dbReference type="OrthoDB" id="341353at2759"/>
<keyword evidence="3" id="KW-1185">Reference proteome</keyword>
<feature type="transmembrane region" description="Helical" evidence="1">
    <location>
        <begin position="210"/>
        <end position="230"/>
    </location>
</feature>
<keyword evidence="1" id="KW-1133">Transmembrane helix</keyword>
<keyword evidence="1" id="KW-0812">Transmembrane</keyword>
<dbReference type="RefSeq" id="XP_028476315.1">
    <property type="nucleotide sequence ID" value="XM_028623382.1"/>
</dbReference>
<evidence type="ECO:0000256" key="1">
    <source>
        <dbReference type="SAM" id="Phobius"/>
    </source>
</evidence>
<reference evidence="2 3" key="1">
    <citation type="submission" date="2018-11" db="EMBL/GenBank/DDBJ databases">
        <title>Genome sequence of Apiotrichum porosum DSM 27194.</title>
        <authorList>
            <person name="Aliyu H."/>
            <person name="Gorte O."/>
            <person name="Ochsenreither K."/>
        </authorList>
    </citation>
    <scope>NUCLEOTIDE SEQUENCE [LARGE SCALE GENOMIC DNA]</scope>
    <source>
        <strain evidence="2 3">DSM 27194</strain>
    </source>
</reference>
<evidence type="ECO:0000313" key="3">
    <source>
        <dbReference type="Proteomes" id="UP000279236"/>
    </source>
</evidence>
<evidence type="ECO:0008006" key="4">
    <source>
        <dbReference type="Google" id="ProtNLM"/>
    </source>
</evidence>
<keyword evidence="1" id="KW-0472">Membrane</keyword>
<evidence type="ECO:0000313" key="2">
    <source>
        <dbReference type="EMBL" id="RSH81860.1"/>
    </source>
</evidence>
<feature type="transmembrane region" description="Helical" evidence="1">
    <location>
        <begin position="90"/>
        <end position="113"/>
    </location>
</feature>
<dbReference type="Proteomes" id="UP000279236">
    <property type="component" value="Unassembled WGS sequence"/>
</dbReference>
<accession>A0A427XSP6</accession>
<feature type="transmembrane region" description="Helical" evidence="1">
    <location>
        <begin position="20"/>
        <end position="37"/>
    </location>
</feature>
<sequence>MDSLMNALSARTAAAEHLSLLVPIPALATLIAVYCTFAPRWPDARSRAYILSTLSSAILTLSSLPFLYAYCNGGVPAIFQAGQEGWTHTLATVIVAAFGTYLFADLAIGYVAYRNEVGFITGWVHHISYMGIMLHLATSKQSCVFLTGAIMELPTFDLAISHLWPQVRSDERFLGLMVLTRILFNLVLVIDCARPASRAVLENSWVPTSILSLALILHSTWMHGGIKGYLKRRKNAAKAAEKERLVAKLAPLEVPTPEFGGVTPEDSPLVTPYTPSQPSVMIPAHLFPTITIPTMANLPIPAIPTLSGMAAALPQAKVNLEQIQFGFKEAVRERLERWEEQRERFAAAGVARLRRRAGYADEDAIVDVLDGQ</sequence>
<proteinExistence type="predicted"/>
<dbReference type="AlphaFoldDB" id="A0A427XSP6"/>
<dbReference type="STRING" id="105984.A0A427XSP6"/>
<name>A0A427XSP6_9TREE</name>
<dbReference type="GeneID" id="39592598"/>
<comment type="caution">
    <text evidence="2">The sequence shown here is derived from an EMBL/GenBank/DDBJ whole genome shotgun (WGS) entry which is preliminary data.</text>
</comment>
<dbReference type="EMBL" id="RSCE01000006">
    <property type="protein sequence ID" value="RSH81860.1"/>
    <property type="molecule type" value="Genomic_DNA"/>
</dbReference>
<feature type="transmembrane region" description="Helical" evidence="1">
    <location>
        <begin position="173"/>
        <end position="190"/>
    </location>
</feature>